<comment type="caution">
    <text evidence="1">The sequence shown here is derived from an EMBL/GenBank/DDBJ whole genome shotgun (WGS) entry which is preliminary data.</text>
</comment>
<name>A0A9X3TQ13_9BACL</name>
<accession>A0A9X3TQ13</accession>
<dbReference type="RefSeq" id="WP_029097700.1">
    <property type="nucleotide sequence ID" value="NZ_JAPYYP010000007.1"/>
</dbReference>
<gene>
    <name evidence="1" type="ORF">O3V59_08045</name>
</gene>
<protein>
    <submittedName>
        <fullName evidence="1">Uncharacterized protein</fullName>
    </submittedName>
</protein>
<evidence type="ECO:0000313" key="1">
    <source>
        <dbReference type="EMBL" id="MDA5108309.1"/>
    </source>
</evidence>
<keyword evidence="2" id="KW-1185">Reference proteome</keyword>
<dbReference type="Proteomes" id="UP001151071">
    <property type="component" value="Unassembled WGS sequence"/>
</dbReference>
<proteinExistence type="predicted"/>
<dbReference type="EMBL" id="JAPYYP010000007">
    <property type="protein sequence ID" value="MDA5108309.1"/>
    <property type="molecule type" value="Genomic_DNA"/>
</dbReference>
<sequence length="65" mass="7475">MEQNISFTVSWSDATRLAKMLQARNLRYAVKQLPGKTTLAFVFPKLSLSQYVYLYILFGGKRQEG</sequence>
<dbReference type="AlphaFoldDB" id="A0A9X3TQ13"/>
<organism evidence="1 2">
    <name type="scientific">Brevibacillus thermoruber</name>
    <dbReference type="NCBI Taxonomy" id="33942"/>
    <lineage>
        <taxon>Bacteria</taxon>
        <taxon>Bacillati</taxon>
        <taxon>Bacillota</taxon>
        <taxon>Bacilli</taxon>
        <taxon>Bacillales</taxon>
        <taxon>Paenibacillaceae</taxon>
        <taxon>Brevibacillus</taxon>
    </lineage>
</organism>
<reference evidence="1" key="1">
    <citation type="submission" date="2022-12" db="EMBL/GenBank/DDBJ databases">
        <title>Draft genome sequence of the thermophilic strain Brevibacillus thermoruber HT42, isolated from Los Humeros, Puebla, Mexico, with biotechnological potential.</title>
        <authorList>
            <person name="Lara Sanchez J."/>
            <person name="Solis Palacios R."/>
            <person name="Bustos Baena A.S."/>
            <person name="Ruz Baez A.E."/>
            <person name="Espinosa Luna G."/>
            <person name="Oliart Ros R.M."/>
        </authorList>
    </citation>
    <scope>NUCLEOTIDE SEQUENCE</scope>
    <source>
        <strain evidence="1">HT42</strain>
    </source>
</reference>
<evidence type="ECO:0000313" key="2">
    <source>
        <dbReference type="Proteomes" id="UP001151071"/>
    </source>
</evidence>